<feature type="compositionally biased region" description="Low complexity" evidence="1">
    <location>
        <begin position="210"/>
        <end position="229"/>
    </location>
</feature>
<feature type="region of interest" description="Disordered" evidence="1">
    <location>
        <begin position="107"/>
        <end position="127"/>
    </location>
</feature>
<comment type="caution">
    <text evidence="3">The sequence shown here is derived from an EMBL/GenBank/DDBJ whole genome shotgun (WGS) entry which is preliminary data.</text>
</comment>
<feature type="compositionally biased region" description="Gly residues" evidence="1">
    <location>
        <begin position="230"/>
        <end position="246"/>
    </location>
</feature>
<feature type="compositionally biased region" description="Basic and acidic residues" evidence="1">
    <location>
        <begin position="107"/>
        <end position="119"/>
    </location>
</feature>
<feature type="region of interest" description="Disordered" evidence="1">
    <location>
        <begin position="1"/>
        <end position="22"/>
    </location>
</feature>
<feature type="compositionally biased region" description="Polar residues" evidence="1">
    <location>
        <begin position="10"/>
        <end position="22"/>
    </location>
</feature>
<feature type="transmembrane region" description="Helical" evidence="2">
    <location>
        <begin position="132"/>
        <end position="158"/>
    </location>
</feature>
<feature type="transmembrane region" description="Helical" evidence="2">
    <location>
        <begin position="170"/>
        <end position="195"/>
    </location>
</feature>
<gene>
    <name evidence="3" type="ORF">GCM10010430_35900</name>
</gene>
<evidence type="ECO:0000256" key="2">
    <source>
        <dbReference type="SAM" id="Phobius"/>
    </source>
</evidence>
<dbReference type="Proteomes" id="UP001500305">
    <property type="component" value="Unassembled WGS sequence"/>
</dbReference>
<keyword evidence="2" id="KW-0812">Transmembrane</keyword>
<dbReference type="EMBL" id="BAAATR010000014">
    <property type="protein sequence ID" value="GAA2249931.1"/>
    <property type="molecule type" value="Genomic_DNA"/>
</dbReference>
<protein>
    <submittedName>
        <fullName evidence="3">Membrane protein</fullName>
    </submittedName>
</protein>
<keyword evidence="2" id="KW-1133">Transmembrane helix</keyword>
<organism evidence="3 4">
    <name type="scientific">Kitasatospora cystarginea</name>
    <dbReference type="NCBI Taxonomy" id="58350"/>
    <lineage>
        <taxon>Bacteria</taxon>
        <taxon>Bacillati</taxon>
        <taxon>Actinomycetota</taxon>
        <taxon>Actinomycetes</taxon>
        <taxon>Kitasatosporales</taxon>
        <taxon>Streptomycetaceae</taxon>
        <taxon>Kitasatospora</taxon>
    </lineage>
</organism>
<reference evidence="3 4" key="1">
    <citation type="journal article" date="2019" name="Int. J. Syst. Evol. Microbiol.">
        <title>The Global Catalogue of Microorganisms (GCM) 10K type strain sequencing project: providing services to taxonomists for standard genome sequencing and annotation.</title>
        <authorList>
            <consortium name="The Broad Institute Genomics Platform"/>
            <consortium name="The Broad Institute Genome Sequencing Center for Infectious Disease"/>
            <person name="Wu L."/>
            <person name="Ma J."/>
        </authorList>
    </citation>
    <scope>NUCLEOTIDE SEQUENCE [LARGE SCALE GENOMIC DNA]</scope>
    <source>
        <strain evidence="3 4">JCM 7356</strain>
    </source>
</reference>
<evidence type="ECO:0000313" key="4">
    <source>
        <dbReference type="Proteomes" id="UP001500305"/>
    </source>
</evidence>
<feature type="region of interest" description="Disordered" evidence="1">
    <location>
        <begin position="286"/>
        <end position="351"/>
    </location>
</feature>
<proteinExistence type="predicted"/>
<sequence length="351" mass="35470">MPGRVPVAPSTGTRRSTGMDQSTSVIQRNGVPMTTTPHLLAEDRPDFERILDEALRAPEILAALAGAGPHLTAAQLRTKALLAADTAAAGAADEYLRYTGLRTALRHQEGARPRTRPEPEPAPAPAEQGVGLLPALTVLAPILSWSAAAVLLLLGYTLRATSPALALGRAVVTAGWTALAVGVATLVTGAVGLMLTALRDSTAPPPYAPPQTAAQPQAAAQPRAAAGAAPDGGTGGGAGGGTGGGRTDAPTPSDGLAEARLAWHTALLERALLPYLRANLSAEPALPAQPAAHPNPPELLSPGYSRAAFGSPGFTSPGAENLTGPEGRTPRTAEFSSPGYSPPGFTGPDEV</sequence>
<evidence type="ECO:0000313" key="3">
    <source>
        <dbReference type="EMBL" id="GAA2249931.1"/>
    </source>
</evidence>
<name>A0ABN3E762_9ACTN</name>
<keyword evidence="4" id="KW-1185">Reference proteome</keyword>
<accession>A0ABN3E762</accession>
<evidence type="ECO:0000256" key="1">
    <source>
        <dbReference type="SAM" id="MobiDB-lite"/>
    </source>
</evidence>
<keyword evidence="2" id="KW-0472">Membrane</keyword>
<feature type="region of interest" description="Disordered" evidence="1">
    <location>
        <begin position="204"/>
        <end position="254"/>
    </location>
</feature>